<comment type="caution">
    <text evidence="2">The sequence shown here is derived from an EMBL/GenBank/DDBJ whole genome shotgun (WGS) entry which is preliminary data.</text>
</comment>
<feature type="compositionally biased region" description="Polar residues" evidence="1">
    <location>
        <begin position="482"/>
        <end position="497"/>
    </location>
</feature>
<name>A0A9W8VN34_9HYPO</name>
<feature type="compositionally biased region" description="Polar residues" evidence="1">
    <location>
        <begin position="522"/>
        <end position="531"/>
    </location>
</feature>
<evidence type="ECO:0000313" key="3">
    <source>
        <dbReference type="Proteomes" id="UP001152049"/>
    </source>
</evidence>
<accession>A0A9W8VN34</accession>
<dbReference type="EMBL" id="JAOQAZ010000001">
    <property type="protein sequence ID" value="KAJ4271761.1"/>
    <property type="molecule type" value="Genomic_DNA"/>
</dbReference>
<sequence>MEGYVEFYVSCNPPLLPEGVSLVIADLTRELESIIIEVLYEPEVPWFKFIAAVEHQTNVCQWMHSRLQKLLEAEVDPIVEHQDNDAQDQDDDEIEGSRPDVKVLAEKPHIIPYPSFYDIRKDILDQYDDFRYPDHIKHFPYKTVWRSPEASDEVTVTQLLLKYEMLWPASLSEPSFEKLGELTNCQISYNLRGSVVYIGSHNGVQTLAALTRKLDTLASFMVAPLATPSHLIFTERPDLKWVGYRWLTHTGLSRLTYVDPAASERDQEYHRIAGAVSLRAETIDGQGSPVPDNTVYPVGPRLANDPQAVFSPFAGYVYGNKRSGTTAINENKRPLQCSVQQPLDLVSKASKTMIKKRSANDTQARVSAHSKDTGQQLKGAINKEYGMTYHIETAQKGTGSSSLLLLENSQGSADPAQSRIARWIDETVLDENAEHLGFDQQSAGEKNEQYWQASSDTPKAKSPQLVDFEDVSPMESMPRPKTPTSEYRTSSNQNLLDSDSPKNYHGLINPLDPFVPKIKNSHPYQDGSQTRQKGRPSADNLMDLDEGPIDTPALMDQVLVLSHGRGRPADRPGVQSVRSGVVFGKQHDKSKSLFETMKQQAAPGPSWVNVASNKNSKKKEQKGPFGQNVRVTIVPGRAKAQDPEKTELVRMSQTTSQQGSKSDNPPVKQTGQGMQMNQNASQAAEANPVIMKPRVVPGMDTPGPGQAECVEIIVKAERKLYELLEILQVTPGKVSLQATFGRLCLKDVVPALVDIGQGPAWTVKNVAKSLNNDELHVGFYPILTTSCAEANLLPRLSGSRAQWLLAKKQVYYDFLCTIKDGVAPLIVKVDAETFKHECLPLPQEISQAFVHCPQRAWDVKFAITRMDVGNISQDFEAFAASLVRSMSIETNEIGEIVIDVQPKSAFGWFVDRVSIHHRAEYRNGENGPSCLTIDMTRRVERFPITSKEKYRGQSVPVTPPEDGLLGQWFEASVSSIRAEELLKENAELEFGERSRWTPDTMEREGALKAVCEPALRMVSQMDQVGSSNENGHGPRTDRRAYDTIQESKERDKKAFFW</sequence>
<dbReference type="Proteomes" id="UP001152049">
    <property type="component" value="Unassembled WGS sequence"/>
</dbReference>
<feature type="region of interest" description="Disordered" evidence="1">
    <location>
        <begin position="1022"/>
        <end position="1057"/>
    </location>
</feature>
<dbReference type="OrthoDB" id="3439512at2759"/>
<feature type="compositionally biased region" description="Polar residues" evidence="1">
    <location>
        <begin position="439"/>
        <end position="457"/>
    </location>
</feature>
<evidence type="ECO:0000256" key="1">
    <source>
        <dbReference type="SAM" id="MobiDB-lite"/>
    </source>
</evidence>
<organism evidence="2 3">
    <name type="scientific">Fusarium torreyae</name>
    <dbReference type="NCBI Taxonomy" id="1237075"/>
    <lineage>
        <taxon>Eukaryota</taxon>
        <taxon>Fungi</taxon>
        <taxon>Dikarya</taxon>
        <taxon>Ascomycota</taxon>
        <taxon>Pezizomycotina</taxon>
        <taxon>Sordariomycetes</taxon>
        <taxon>Hypocreomycetidae</taxon>
        <taxon>Hypocreales</taxon>
        <taxon>Nectriaceae</taxon>
        <taxon>Fusarium</taxon>
    </lineage>
</organism>
<feature type="compositionally biased region" description="Basic and acidic residues" evidence="1">
    <location>
        <begin position="1032"/>
        <end position="1057"/>
    </location>
</feature>
<feature type="region of interest" description="Disordered" evidence="1">
    <location>
        <begin position="437"/>
        <end position="542"/>
    </location>
</feature>
<feature type="compositionally biased region" description="Polar residues" evidence="1">
    <location>
        <begin position="651"/>
        <end position="684"/>
    </location>
</feature>
<protein>
    <submittedName>
        <fullName evidence="2">Uncharacterized protein</fullName>
    </submittedName>
</protein>
<evidence type="ECO:0000313" key="2">
    <source>
        <dbReference type="EMBL" id="KAJ4271761.1"/>
    </source>
</evidence>
<feature type="compositionally biased region" description="Basic and acidic residues" evidence="1">
    <location>
        <begin position="639"/>
        <end position="648"/>
    </location>
</feature>
<gene>
    <name evidence="2" type="ORF">NW762_000467</name>
</gene>
<reference evidence="2" key="1">
    <citation type="submission" date="2022-09" db="EMBL/GenBank/DDBJ databases">
        <title>Fusarium specimens isolated from Avocado Roots.</title>
        <authorList>
            <person name="Stajich J."/>
            <person name="Roper C."/>
            <person name="Heimlech-Rivalta G."/>
        </authorList>
    </citation>
    <scope>NUCLEOTIDE SEQUENCE</scope>
    <source>
        <strain evidence="2">CF00136</strain>
    </source>
</reference>
<proteinExistence type="predicted"/>
<dbReference type="AlphaFoldDB" id="A0A9W8VN34"/>
<keyword evidence="3" id="KW-1185">Reference proteome</keyword>
<feature type="region of interest" description="Disordered" evidence="1">
    <location>
        <begin position="598"/>
        <end position="684"/>
    </location>
</feature>